<sequence length="60" mass="6912">GDQNVLGTADTRIHAPRFVKHRYRNVNSTGARLQFVFQPAGIEHYFEEVSKVIVAQQLDW</sequence>
<protein>
    <submittedName>
        <fullName evidence="1">Uncharacterized protein</fullName>
    </submittedName>
</protein>
<organism evidence="1 2">
    <name type="scientific">Rotaria magnacalcarata</name>
    <dbReference type="NCBI Taxonomy" id="392030"/>
    <lineage>
        <taxon>Eukaryota</taxon>
        <taxon>Metazoa</taxon>
        <taxon>Spiralia</taxon>
        <taxon>Gnathifera</taxon>
        <taxon>Rotifera</taxon>
        <taxon>Eurotatoria</taxon>
        <taxon>Bdelloidea</taxon>
        <taxon>Philodinida</taxon>
        <taxon>Philodinidae</taxon>
        <taxon>Rotaria</taxon>
    </lineage>
</organism>
<dbReference type="Proteomes" id="UP000681720">
    <property type="component" value="Unassembled WGS sequence"/>
</dbReference>
<comment type="caution">
    <text evidence="1">The sequence shown here is derived from an EMBL/GenBank/DDBJ whole genome shotgun (WGS) entry which is preliminary data.</text>
</comment>
<dbReference type="EMBL" id="CAJOBJ010100892">
    <property type="protein sequence ID" value="CAF4587139.1"/>
    <property type="molecule type" value="Genomic_DNA"/>
</dbReference>
<reference evidence="1" key="1">
    <citation type="submission" date="2021-02" db="EMBL/GenBank/DDBJ databases">
        <authorList>
            <person name="Nowell W R."/>
        </authorList>
    </citation>
    <scope>NUCLEOTIDE SEQUENCE</scope>
</reference>
<evidence type="ECO:0000313" key="1">
    <source>
        <dbReference type="EMBL" id="CAF4587139.1"/>
    </source>
</evidence>
<dbReference type="SUPFAM" id="SSF51182">
    <property type="entry name" value="RmlC-like cupins"/>
    <property type="match status" value="1"/>
</dbReference>
<evidence type="ECO:0000313" key="2">
    <source>
        <dbReference type="Proteomes" id="UP000681720"/>
    </source>
</evidence>
<proteinExistence type="predicted"/>
<dbReference type="InterPro" id="IPR011051">
    <property type="entry name" value="RmlC_Cupin_sf"/>
</dbReference>
<dbReference type="AlphaFoldDB" id="A0A8S2YY98"/>
<accession>A0A8S2YY98</accession>
<gene>
    <name evidence="1" type="ORF">GIL414_LOCUS38333</name>
</gene>
<dbReference type="InterPro" id="IPR014710">
    <property type="entry name" value="RmlC-like_jellyroll"/>
</dbReference>
<dbReference type="Gene3D" id="2.60.120.10">
    <property type="entry name" value="Jelly Rolls"/>
    <property type="match status" value="1"/>
</dbReference>
<name>A0A8S2YY98_9BILA</name>
<feature type="non-terminal residue" evidence="1">
    <location>
        <position position="1"/>
    </location>
</feature>